<evidence type="ECO:0000313" key="3">
    <source>
        <dbReference type="Proteomes" id="UP001140949"/>
    </source>
</evidence>
<gene>
    <name evidence="2" type="ORF">M6B38_293340</name>
</gene>
<protein>
    <submittedName>
        <fullName evidence="2">Uncharacterized protein</fullName>
    </submittedName>
</protein>
<feature type="region of interest" description="Disordered" evidence="1">
    <location>
        <begin position="1"/>
        <end position="22"/>
    </location>
</feature>
<name>A0AAX6HV03_IRIPA</name>
<feature type="region of interest" description="Disordered" evidence="1">
    <location>
        <begin position="93"/>
        <end position="152"/>
    </location>
</feature>
<keyword evidence="3" id="KW-1185">Reference proteome</keyword>
<feature type="region of interest" description="Disordered" evidence="1">
    <location>
        <begin position="36"/>
        <end position="65"/>
    </location>
</feature>
<comment type="caution">
    <text evidence="2">The sequence shown here is derived from an EMBL/GenBank/DDBJ whole genome shotgun (WGS) entry which is preliminary data.</text>
</comment>
<reference evidence="2" key="1">
    <citation type="journal article" date="2023" name="GigaByte">
        <title>Genome assembly of the bearded iris, Iris pallida Lam.</title>
        <authorList>
            <person name="Bruccoleri R.E."/>
            <person name="Oakeley E.J."/>
            <person name="Faust A.M.E."/>
            <person name="Altorfer M."/>
            <person name="Dessus-Babus S."/>
            <person name="Burckhardt D."/>
            <person name="Oertli M."/>
            <person name="Naumann U."/>
            <person name="Petersen F."/>
            <person name="Wong J."/>
        </authorList>
    </citation>
    <scope>NUCLEOTIDE SEQUENCE</scope>
    <source>
        <strain evidence="2">GSM-AAB239-AS_SAM_17_03QT</strain>
    </source>
</reference>
<feature type="compositionally biased region" description="Basic and acidic residues" evidence="1">
    <location>
        <begin position="135"/>
        <end position="144"/>
    </location>
</feature>
<dbReference type="Proteomes" id="UP001140949">
    <property type="component" value="Unassembled WGS sequence"/>
</dbReference>
<dbReference type="AlphaFoldDB" id="A0AAX6HV03"/>
<proteinExistence type="predicted"/>
<evidence type="ECO:0000256" key="1">
    <source>
        <dbReference type="SAM" id="MobiDB-lite"/>
    </source>
</evidence>
<sequence>MGCASSKGAEVAADDVYRPPPTGVALFDVNSIDEPWLVDKKNADGTGAADEHRDEEEGKPRTRVHLPLLEKLESYELSAPQYSWSEVSKALEDLRPSLHQQNRKLPPPPQPASAAKRQPPCQSGFRSVKENSFLVRDREGREKISSNPNHRK</sequence>
<evidence type="ECO:0000313" key="2">
    <source>
        <dbReference type="EMBL" id="KAJ6844588.1"/>
    </source>
</evidence>
<feature type="compositionally biased region" description="Basic and acidic residues" evidence="1">
    <location>
        <begin position="37"/>
        <end position="60"/>
    </location>
</feature>
<reference evidence="2" key="2">
    <citation type="submission" date="2023-04" db="EMBL/GenBank/DDBJ databases">
        <authorList>
            <person name="Bruccoleri R.E."/>
            <person name="Oakeley E.J."/>
            <person name="Faust A.-M."/>
            <person name="Dessus-Babus S."/>
            <person name="Altorfer M."/>
            <person name="Burckhardt D."/>
            <person name="Oertli M."/>
            <person name="Naumann U."/>
            <person name="Petersen F."/>
            <person name="Wong J."/>
        </authorList>
    </citation>
    <scope>NUCLEOTIDE SEQUENCE</scope>
    <source>
        <strain evidence="2">GSM-AAB239-AS_SAM_17_03QT</strain>
        <tissue evidence="2">Leaf</tissue>
    </source>
</reference>
<dbReference type="EMBL" id="JANAVB010006599">
    <property type="protein sequence ID" value="KAJ6844588.1"/>
    <property type="molecule type" value="Genomic_DNA"/>
</dbReference>
<organism evidence="2 3">
    <name type="scientific">Iris pallida</name>
    <name type="common">Sweet iris</name>
    <dbReference type="NCBI Taxonomy" id="29817"/>
    <lineage>
        <taxon>Eukaryota</taxon>
        <taxon>Viridiplantae</taxon>
        <taxon>Streptophyta</taxon>
        <taxon>Embryophyta</taxon>
        <taxon>Tracheophyta</taxon>
        <taxon>Spermatophyta</taxon>
        <taxon>Magnoliopsida</taxon>
        <taxon>Liliopsida</taxon>
        <taxon>Asparagales</taxon>
        <taxon>Iridaceae</taxon>
        <taxon>Iridoideae</taxon>
        <taxon>Irideae</taxon>
        <taxon>Iris</taxon>
    </lineage>
</organism>
<accession>A0AAX6HV03</accession>